<dbReference type="RefSeq" id="XP_049264661.1">
    <property type="nucleotide sequence ID" value="XM_049405740.1"/>
</dbReference>
<dbReference type="GO" id="GO:0003735">
    <property type="term" value="F:structural constituent of ribosome"/>
    <property type="evidence" value="ECO:0007669"/>
    <property type="project" value="TreeGrafter"/>
</dbReference>
<sequence length="234" mass="27531">MEKRMRKFLKDHLKTRKILGARIAQGGVKKPVDLMKLQMAPQVFLFKNLFTGQVLYSQVPAYHQDQIDAQFPNPNWQNRKPSRRNDLWRIMCVATFASHEYAVAAYKGLVQLREVRDLHQPKEAKQLRKKNEEGHTWYSGQFRPTYQQEAVADLAHVIDEFELENTKLTWENVWRKGEDKHWRGDLVTHDTLPPFNPRDQTVMLDSLREKAIKAFAEERNQQGLQQQEQPNVVA</sequence>
<accession>A0A8J5V1X9</accession>
<keyword evidence="7" id="KW-0687">Ribonucleoprotein</keyword>
<dbReference type="GO" id="GO:0000150">
    <property type="term" value="F:DNA strand exchange activity"/>
    <property type="evidence" value="ECO:0007669"/>
    <property type="project" value="InterPro"/>
</dbReference>
<gene>
    <name evidence="10" type="ORF">J8A68_002032</name>
</gene>
<dbReference type="GO" id="GO:1990904">
    <property type="term" value="C:ribonucleoprotein complex"/>
    <property type="evidence" value="ECO:0007669"/>
    <property type="project" value="UniProtKB-KW"/>
</dbReference>
<evidence type="ECO:0000313" key="11">
    <source>
        <dbReference type="Proteomes" id="UP000694255"/>
    </source>
</evidence>
<keyword evidence="4" id="KW-0805">Transcription regulation</keyword>
<dbReference type="InterPro" id="IPR024629">
    <property type="entry name" value="Ribosomal_mL67"/>
</dbReference>
<protein>
    <recommendedName>
        <fullName evidence="8">Large ribosomal subunit protein mL67</fullName>
    </recommendedName>
    <alternativeName>
        <fullName evidence="9">Mitochondrial homologous recombination protein 1</fullName>
    </alternativeName>
</protein>
<keyword evidence="5" id="KW-0496">Mitochondrion</keyword>
<dbReference type="OrthoDB" id="5333655at2759"/>
<evidence type="ECO:0000256" key="8">
    <source>
        <dbReference type="ARBA" id="ARBA00035185"/>
    </source>
</evidence>
<keyword evidence="11" id="KW-1185">Reference proteome</keyword>
<dbReference type="PANTHER" id="PTHR28184">
    <property type="entry name" value="MITOCHONDRIAL HOMOLOGOUS RECOMBINATION PROTEIN 1"/>
    <property type="match status" value="1"/>
</dbReference>
<organism evidence="10 11">
    <name type="scientific">[Candida] subhashii</name>
    <dbReference type="NCBI Taxonomy" id="561895"/>
    <lineage>
        <taxon>Eukaryota</taxon>
        <taxon>Fungi</taxon>
        <taxon>Dikarya</taxon>
        <taxon>Ascomycota</taxon>
        <taxon>Saccharomycotina</taxon>
        <taxon>Pichiomycetes</taxon>
        <taxon>Debaryomycetaceae</taxon>
        <taxon>Spathaspora</taxon>
    </lineage>
</organism>
<evidence type="ECO:0000256" key="7">
    <source>
        <dbReference type="ARBA" id="ARBA00023274"/>
    </source>
</evidence>
<evidence type="ECO:0000256" key="4">
    <source>
        <dbReference type="ARBA" id="ARBA00023015"/>
    </source>
</evidence>
<dbReference type="GO" id="GO:0005840">
    <property type="term" value="C:ribosome"/>
    <property type="evidence" value="ECO:0007669"/>
    <property type="project" value="UniProtKB-KW"/>
</dbReference>
<evidence type="ECO:0000256" key="2">
    <source>
        <dbReference type="ARBA" id="ARBA00010741"/>
    </source>
</evidence>
<comment type="subcellular location">
    <subcellularLocation>
        <location evidence="1">Mitochondrion</location>
    </subcellularLocation>
</comment>
<comment type="caution">
    <text evidence="10">The sequence shown here is derived from an EMBL/GenBank/DDBJ whole genome shotgun (WGS) entry which is preliminary data.</text>
</comment>
<evidence type="ECO:0000256" key="5">
    <source>
        <dbReference type="ARBA" id="ARBA00023128"/>
    </source>
</evidence>
<dbReference type="GeneID" id="73468833"/>
<dbReference type="PANTHER" id="PTHR28184:SF1">
    <property type="entry name" value="LARGE RIBOSOMAL SUBUNIT PROTEIN ML67"/>
    <property type="match status" value="1"/>
</dbReference>
<dbReference type="Pfam" id="PF12829">
    <property type="entry name" value="Mhr1"/>
    <property type="match status" value="1"/>
</dbReference>
<dbReference type="Proteomes" id="UP000694255">
    <property type="component" value="Unassembled WGS sequence"/>
</dbReference>
<evidence type="ECO:0000256" key="6">
    <source>
        <dbReference type="ARBA" id="ARBA00023163"/>
    </source>
</evidence>
<comment type="similarity">
    <text evidence="2">Belongs to the mitochondrion-specific ribosomal protein mL67 family.</text>
</comment>
<name>A0A8J5V1X9_9ASCO</name>
<proteinExistence type="inferred from homology"/>
<evidence type="ECO:0000313" key="10">
    <source>
        <dbReference type="EMBL" id="KAG7664429.1"/>
    </source>
</evidence>
<dbReference type="AlphaFoldDB" id="A0A8J5V1X9"/>
<evidence type="ECO:0000256" key="1">
    <source>
        <dbReference type="ARBA" id="ARBA00004173"/>
    </source>
</evidence>
<reference evidence="10 11" key="1">
    <citation type="journal article" date="2021" name="DNA Res.">
        <title>Genome analysis of Candida subhashii reveals its hybrid nature and dual mitochondrial genome conformations.</title>
        <authorList>
            <person name="Mixao V."/>
            <person name="Hegedusova E."/>
            <person name="Saus E."/>
            <person name="Pryszcz L.P."/>
            <person name="Cillingova A."/>
            <person name="Nosek J."/>
            <person name="Gabaldon T."/>
        </authorList>
    </citation>
    <scope>NUCLEOTIDE SEQUENCE [LARGE SCALE GENOMIC DNA]</scope>
    <source>
        <strain evidence="10 11">CBS 10753</strain>
    </source>
</reference>
<dbReference type="GO" id="GO:0003697">
    <property type="term" value="F:single-stranded DNA binding"/>
    <property type="evidence" value="ECO:0007669"/>
    <property type="project" value="InterPro"/>
</dbReference>
<keyword evidence="3" id="KW-0689">Ribosomal protein</keyword>
<evidence type="ECO:0000256" key="3">
    <source>
        <dbReference type="ARBA" id="ARBA00022980"/>
    </source>
</evidence>
<dbReference type="GO" id="GO:0005739">
    <property type="term" value="C:mitochondrion"/>
    <property type="evidence" value="ECO:0007669"/>
    <property type="project" value="UniProtKB-SubCell"/>
</dbReference>
<evidence type="ECO:0000256" key="9">
    <source>
        <dbReference type="ARBA" id="ARBA00035511"/>
    </source>
</evidence>
<dbReference type="EMBL" id="JAGSYN010000083">
    <property type="protein sequence ID" value="KAG7664429.1"/>
    <property type="molecule type" value="Genomic_DNA"/>
</dbReference>
<keyword evidence="6" id="KW-0804">Transcription</keyword>